<protein>
    <submittedName>
        <fullName evidence="1">Uncharacterized protein</fullName>
    </submittedName>
</protein>
<dbReference type="Gramene" id="Mp3g22770.1">
    <property type="protein sequence ID" value="Mp3g22770.1.cds"/>
    <property type="gene ID" value="Mp3g22770"/>
</dbReference>
<dbReference type="Proteomes" id="UP000244005">
    <property type="component" value="Unassembled WGS sequence"/>
</dbReference>
<dbReference type="AlphaFoldDB" id="A0A2R6XBM4"/>
<organism evidence="1 2">
    <name type="scientific">Marchantia polymorpha</name>
    <name type="common">Common liverwort</name>
    <name type="synonym">Marchantia aquatica</name>
    <dbReference type="NCBI Taxonomy" id="3197"/>
    <lineage>
        <taxon>Eukaryota</taxon>
        <taxon>Viridiplantae</taxon>
        <taxon>Streptophyta</taxon>
        <taxon>Embryophyta</taxon>
        <taxon>Marchantiophyta</taxon>
        <taxon>Marchantiopsida</taxon>
        <taxon>Marchantiidae</taxon>
        <taxon>Marchantiales</taxon>
        <taxon>Marchantiaceae</taxon>
        <taxon>Marchantia</taxon>
    </lineage>
</organism>
<gene>
    <name evidence="1" type="ORF">MARPO_0024s0054</name>
</gene>
<evidence type="ECO:0000313" key="2">
    <source>
        <dbReference type="Proteomes" id="UP000244005"/>
    </source>
</evidence>
<keyword evidence="2" id="KW-1185">Reference proteome</keyword>
<dbReference type="EMBL" id="KZ772696">
    <property type="protein sequence ID" value="PTQ43536.1"/>
    <property type="molecule type" value="Genomic_DNA"/>
</dbReference>
<evidence type="ECO:0000313" key="1">
    <source>
        <dbReference type="EMBL" id="PTQ43536.1"/>
    </source>
</evidence>
<proteinExistence type="predicted"/>
<reference evidence="2" key="1">
    <citation type="journal article" date="2017" name="Cell">
        <title>Insights into land plant evolution garnered from the Marchantia polymorpha genome.</title>
        <authorList>
            <person name="Bowman J.L."/>
            <person name="Kohchi T."/>
            <person name="Yamato K.T."/>
            <person name="Jenkins J."/>
            <person name="Shu S."/>
            <person name="Ishizaki K."/>
            <person name="Yamaoka S."/>
            <person name="Nishihama R."/>
            <person name="Nakamura Y."/>
            <person name="Berger F."/>
            <person name="Adam C."/>
            <person name="Aki S.S."/>
            <person name="Althoff F."/>
            <person name="Araki T."/>
            <person name="Arteaga-Vazquez M.A."/>
            <person name="Balasubrmanian S."/>
            <person name="Barry K."/>
            <person name="Bauer D."/>
            <person name="Boehm C.R."/>
            <person name="Briginshaw L."/>
            <person name="Caballero-Perez J."/>
            <person name="Catarino B."/>
            <person name="Chen F."/>
            <person name="Chiyoda S."/>
            <person name="Chovatia M."/>
            <person name="Davies K.M."/>
            <person name="Delmans M."/>
            <person name="Demura T."/>
            <person name="Dierschke T."/>
            <person name="Dolan L."/>
            <person name="Dorantes-Acosta A.E."/>
            <person name="Eklund D.M."/>
            <person name="Florent S.N."/>
            <person name="Flores-Sandoval E."/>
            <person name="Fujiyama A."/>
            <person name="Fukuzawa H."/>
            <person name="Galik B."/>
            <person name="Grimanelli D."/>
            <person name="Grimwood J."/>
            <person name="Grossniklaus U."/>
            <person name="Hamada T."/>
            <person name="Haseloff J."/>
            <person name="Hetherington A.J."/>
            <person name="Higo A."/>
            <person name="Hirakawa Y."/>
            <person name="Hundley H.N."/>
            <person name="Ikeda Y."/>
            <person name="Inoue K."/>
            <person name="Inoue S.I."/>
            <person name="Ishida S."/>
            <person name="Jia Q."/>
            <person name="Kakita M."/>
            <person name="Kanazawa T."/>
            <person name="Kawai Y."/>
            <person name="Kawashima T."/>
            <person name="Kennedy M."/>
            <person name="Kinose K."/>
            <person name="Kinoshita T."/>
            <person name="Kohara Y."/>
            <person name="Koide E."/>
            <person name="Komatsu K."/>
            <person name="Kopischke S."/>
            <person name="Kubo M."/>
            <person name="Kyozuka J."/>
            <person name="Lagercrantz U."/>
            <person name="Lin S.S."/>
            <person name="Lindquist E."/>
            <person name="Lipzen A.M."/>
            <person name="Lu C.W."/>
            <person name="De Luna E."/>
            <person name="Martienssen R.A."/>
            <person name="Minamino N."/>
            <person name="Mizutani M."/>
            <person name="Mizutani M."/>
            <person name="Mochizuki N."/>
            <person name="Monte I."/>
            <person name="Mosher R."/>
            <person name="Nagasaki H."/>
            <person name="Nakagami H."/>
            <person name="Naramoto S."/>
            <person name="Nishitani K."/>
            <person name="Ohtani M."/>
            <person name="Okamoto T."/>
            <person name="Okumura M."/>
            <person name="Phillips J."/>
            <person name="Pollak B."/>
            <person name="Reinders A."/>
            <person name="Rovekamp M."/>
            <person name="Sano R."/>
            <person name="Sawa S."/>
            <person name="Schmid M.W."/>
            <person name="Shirakawa M."/>
            <person name="Solano R."/>
            <person name="Spunde A."/>
            <person name="Suetsugu N."/>
            <person name="Sugano S."/>
            <person name="Sugiyama A."/>
            <person name="Sun R."/>
            <person name="Suzuki Y."/>
            <person name="Takenaka M."/>
            <person name="Takezawa D."/>
            <person name="Tomogane H."/>
            <person name="Tsuzuki M."/>
            <person name="Ueda T."/>
            <person name="Umeda M."/>
            <person name="Ward J.M."/>
            <person name="Watanabe Y."/>
            <person name="Yazaki K."/>
            <person name="Yokoyama R."/>
            <person name="Yoshitake Y."/>
            <person name="Yotsui I."/>
            <person name="Zachgo S."/>
            <person name="Schmutz J."/>
        </authorList>
    </citation>
    <scope>NUCLEOTIDE SEQUENCE [LARGE SCALE GENOMIC DNA]</scope>
    <source>
        <strain evidence="2">Tak-1</strain>
    </source>
</reference>
<accession>A0A2R6XBM4</accession>
<name>A0A2R6XBM4_MARPO</name>
<sequence length="220" mass="24805">MSTASIYQKTSTLNFTRANLCDLDKTTFDKHTVTEKLQTRCACYAQQMECSYFLAERIDHSDTEIHYISLQSETSSLFEGELIWQMSESRPLVAMAVDEAKQVASTSLYFVPLVLDLLLRIIHRASTEEAAELPHPQSLLSVALWAESKVKMLSRCHLYAAASCYESALIFAVDARRRCHVPESCHRATCHEPDVLDPVQIKKTSEDSQKSVDSTLELPV</sequence>